<keyword evidence="2" id="KW-0472">Membrane</keyword>
<sequence length="128" mass="14646">MHIKLAIASFRPICCHGNSRLIFLSLNRRLASGLENRQANPQEAALQQRQQQRPLAPPPPRPKLRYQDFYDFDRHSMDRISKLTYFTLALLLILGFTGIPDTLVTTLDRYVQGDKGQTGLINSRRPEA</sequence>
<accession>A0A267DHA3</accession>
<keyword evidence="4" id="KW-1185">Reference proteome</keyword>
<keyword evidence="2" id="KW-1133">Transmembrane helix</keyword>
<comment type="caution">
    <text evidence="3">The sequence shown here is derived from an EMBL/GenBank/DDBJ whole genome shotgun (WGS) entry which is preliminary data.</text>
</comment>
<evidence type="ECO:0000313" key="3">
    <source>
        <dbReference type="EMBL" id="PAA48014.1"/>
    </source>
</evidence>
<organism evidence="3 4">
    <name type="scientific">Macrostomum lignano</name>
    <dbReference type="NCBI Taxonomy" id="282301"/>
    <lineage>
        <taxon>Eukaryota</taxon>
        <taxon>Metazoa</taxon>
        <taxon>Spiralia</taxon>
        <taxon>Lophotrochozoa</taxon>
        <taxon>Platyhelminthes</taxon>
        <taxon>Rhabditophora</taxon>
        <taxon>Macrostomorpha</taxon>
        <taxon>Macrostomida</taxon>
        <taxon>Macrostomidae</taxon>
        <taxon>Macrostomum</taxon>
    </lineage>
</organism>
<proteinExistence type="predicted"/>
<protein>
    <submittedName>
        <fullName evidence="3">Uncharacterized protein</fullName>
    </submittedName>
</protein>
<dbReference type="EMBL" id="NIVC01004262">
    <property type="protein sequence ID" value="PAA48014.1"/>
    <property type="molecule type" value="Genomic_DNA"/>
</dbReference>
<feature type="region of interest" description="Disordered" evidence="1">
    <location>
        <begin position="37"/>
        <end position="63"/>
    </location>
</feature>
<evidence type="ECO:0000313" key="4">
    <source>
        <dbReference type="Proteomes" id="UP000215902"/>
    </source>
</evidence>
<dbReference type="AlphaFoldDB" id="A0A267DHA3"/>
<dbReference type="Proteomes" id="UP000215902">
    <property type="component" value="Unassembled WGS sequence"/>
</dbReference>
<reference evidence="3 4" key="1">
    <citation type="submission" date="2017-06" db="EMBL/GenBank/DDBJ databases">
        <title>A platform for efficient transgenesis in Macrostomum lignano, a flatworm model organism for stem cell research.</title>
        <authorList>
            <person name="Berezikov E."/>
        </authorList>
    </citation>
    <scope>NUCLEOTIDE SEQUENCE [LARGE SCALE GENOMIC DNA]</scope>
    <source>
        <strain evidence="3">DV1</strain>
        <tissue evidence="3">Whole organism</tissue>
    </source>
</reference>
<feature type="transmembrane region" description="Helical" evidence="2">
    <location>
        <begin position="83"/>
        <end position="100"/>
    </location>
</feature>
<evidence type="ECO:0000256" key="2">
    <source>
        <dbReference type="SAM" id="Phobius"/>
    </source>
</evidence>
<gene>
    <name evidence="3" type="ORF">BOX15_Mlig020161g5</name>
</gene>
<keyword evidence="2" id="KW-0812">Transmembrane</keyword>
<evidence type="ECO:0000256" key="1">
    <source>
        <dbReference type="SAM" id="MobiDB-lite"/>
    </source>
</evidence>
<feature type="compositionally biased region" description="Low complexity" evidence="1">
    <location>
        <begin position="41"/>
        <end position="54"/>
    </location>
</feature>
<name>A0A267DHA3_9PLAT</name>